<dbReference type="Gene3D" id="3.40.50.300">
    <property type="entry name" value="P-loop containing nucleotide triphosphate hydrolases"/>
    <property type="match status" value="1"/>
</dbReference>
<dbReference type="InterPro" id="IPR027417">
    <property type="entry name" value="P-loop_NTPase"/>
</dbReference>
<dbReference type="GO" id="GO:0005524">
    <property type="term" value="F:ATP binding"/>
    <property type="evidence" value="ECO:0007669"/>
    <property type="project" value="InterPro"/>
</dbReference>
<proteinExistence type="predicted"/>
<feature type="compositionally biased region" description="Acidic residues" evidence="2">
    <location>
        <begin position="378"/>
        <end position="399"/>
    </location>
</feature>
<comment type="caution">
    <text evidence="4">The sequence shown here is derived from an EMBL/GenBank/DDBJ whole genome shotgun (WGS) entry which is preliminary data.</text>
</comment>
<dbReference type="PANTHER" id="PTHR46411">
    <property type="entry name" value="FAMILY ATPASE, PUTATIVE-RELATED"/>
    <property type="match status" value="1"/>
</dbReference>
<dbReference type="GO" id="GO:0016887">
    <property type="term" value="F:ATP hydrolysis activity"/>
    <property type="evidence" value="ECO:0007669"/>
    <property type="project" value="InterPro"/>
</dbReference>
<evidence type="ECO:0000313" key="4">
    <source>
        <dbReference type="EMBL" id="KAF9739188.1"/>
    </source>
</evidence>
<feature type="coiled-coil region" evidence="1">
    <location>
        <begin position="123"/>
        <end position="150"/>
    </location>
</feature>
<gene>
    <name evidence="4" type="ORF">PMIN01_01822</name>
</gene>
<dbReference type="GO" id="GO:0005509">
    <property type="term" value="F:calcium ion binding"/>
    <property type="evidence" value="ECO:0007669"/>
    <property type="project" value="InterPro"/>
</dbReference>
<protein>
    <recommendedName>
        <fullName evidence="3">EF-hand domain-containing protein</fullName>
    </recommendedName>
</protein>
<dbReference type="SUPFAM" id="SSF52540">
    <property type="entry name" value="P-loop containing nucleoside triphosphate hydrolases"/>
    <property type="match status" value="1"/>
</dbReference>
<dbReference type="Pfam" id="PF23232">
    <property type="entry name" value="AAA_lid_13"/>
    <property type="match status" value="1"/>
</dbReference>
<evidence type="ECO:0000259" key="3">
    <source>
        <dbReference type="PROSITE" id="PS50222"/>
    </source>
</evidence>
<dbReference type="InterPro" id="IPR056599">
    <property type="entry name" value="AAA_lid_fung"/>
</dbReference>
<accession>A0A9P6GPJ7</accession>
<evidence type="ECO:0000313" key="5">
    <source>
        <dbReference type="Proteomes" id="UP000756921"/>
    </source>
</evidence>
<dbReference type="InterPro" id="IPR003959">
    <property type="entry name" value="ATPase_AAA_core"/>
</dbReference>
<name>A0A9P6GPJ7_9PLEO</name>
<reference evidence="4" key="1">
    <citation type="journal article" date="2020" name="Mol. Plant Microbe Interact.">
        <title>Genome Sequence of the Biocontrol Agent Coniothyrium minitans strain Conio (IMI 134523).</title>
        <authorList>
            <person name="Patel D."/>
            <person name="Shittu T.A."/>
            <person name="Baroncelli R."/>
            <person name="Muthumeenakshi S."/>
            <person name="Osborne T.H."/>
            <person name="Janganan T.K."/>
            <person name="Sreenivasaprasad S."/>
        </authorList>
    </citation>
    <scope>NUCLEOTIDE SEQUENCE</scope>
    <source>
        <strain evidence="4">Conio</strain>
    </source>
</reference>
<feature type="region of interest" description="Disordered" evidence="2">
    <location>
        <begin position="360"/>
        <end position="402"/>
    </location>
</feature>
<feature type="compositionally biased region" description="Low complexity" evidence="2">
    <location>
        <begin position="53"/>
        <end position="67"/>
    </location>
</feature>
<dbReference type="Pfam" id="PF00004">
    <property type="entry name" value="AAA"/>
    <property type="match status" value="1"/>
</dbReference>
<dbReference type="CDD" id="cd19481">
    <property type="entry name" value="RecA-like_protease"/>
    <property type="match status" value="1"/>
</dbReference>
<dbReference type="EMBL" id="WJXW01000002">
    <property type="protein sequence ID" value="KAF9739188.1"/>
    <property type="molecule type" value="Genomic_DNA"/>
</dbReference>
<keyword evidence="5" id="KW-1185">Reference proteome</keyword>
<dbReference type="PANTHER" id="PTHR46411:SF2">
    <property type="entry name" value="AAA+ ATPASE DOMAIN-CONTAINING PROTEIN"/>
    <property type="match status" value="1"/>
</dbReference>
<feature type="domain" description="EF-hand" evidence="3">
    <location>
        <begin position="767"/>
        <end position="802"/>
    </location>
</feature>
<feature type="region of interest" description="Disordered" evidence="2">
    <location>
        <begin position="1"/>
        <end position="95"/>
    </location>
</feature>
<organism evidence="4 5">
    <name type="scientific">Paraphaeosphaeria minitans</name>
    <dbReference type="NCBI Taxonomy" id="565426"/>
    <lineage>
        <taxon>Eukaryota</taxon>
        <taxon>Fungi</taxon>
        <taxon>Dikarya</taxon>
        <taxon>Ascomycota</taxon>
        <taxon>Pezizomycotina</taxon>
        <taxon>Dothideomycetes</taxon>
        <taxon>Pleosporomycetidae</taxon>
        <taxon>Pleosporales</taxon>
        <taxon>Massarineae</taxon>
        <taxon>Didymosphaeriaceae</taxon>
        <taxon>Paraphaeosphaeria</taxon>
    </lineage>
</organism>
<evidence type="ECO:0000256" key="2">
    <source>
        <dbReference type="SAM" id="MobiDB-lite"/>
    </source>
</evidence>
<dbReference type="PROSITE" id="PS50222">
    <property type="entry name" value="EF_HAND_2"/>
    <property type="match status" value="1"/>
</dbReference>
<dbReference type="InterPro" id="IPR003593">
    <property type="entry name" value="AAA+_ATPase"/>
</dbReference>
<dbReference type="SMART" id="SM00382">
    <property type="entry name" value="AAA"/>
    <property type="match status" value="1"/>
</dbReference>
<dbReference type="OrthoDB" id="10042665at2759"/>
<keyword evidence="1" id="KW-0175">Coiled coil</keyword>
<dbReference type="InterPro" id="IPR002048">
    <property type="entry name" value="EF_hand_dom"/>
</dbReference>
<dbReference type="AlphaFoldDB" id="A0A9P6GPJ7"/>
<dbReference type="Proteomes" id="UP000756921">
    <property type="component" value="Unassembled WGS sequence"/>
</dbReference>
<evidence type="ECO:0000256" key="1">
    <source>
        <dbReference type="SAM" id="Coils"/>
    </source>
</evidence>
<sequence length="865" mass="99383">MYEIGNEPMILPKKRSESDGMRTESSLGQVHSQRRFSRTHLEHGLTDDQLVPSSGKAAEAAQSAVSADEMHGQVNKKSKKHSTTHDFMDTTGRSSQSDFVSRGQWIEDVEKTDTSIQLPSAEIQILQNKIQHMQRELQKLERRRNSQVEKQYQILYRFGGASYLDHPKWSKGHIVSRTPVGDLYGFLEKNKSIGFLVYRDFDVVSSRKKQIQTASSPPKKSRENVRLINRRLRKSFERILAQDWRYESQLQHLRRTGEISAPFLFFYHHRRYWMEIVAQFPVPVRESLNIFATYVSENYGEEYKVADALFARREISIEMVKYFFQPGDILISRAAGQYRGYIANSWPQYSASMSARAPKQYAGQPAVHGHGQTQWSSSEDDESDIDATDVDSDDDEQDPEAGLRNARMRSLVFGNRNKNQQSASVGISGEELAISVYKWSFDGEFKREADRITLRLPRPVEVAASKSAAIWSIDNLEIYPISFARPDIMQRLQTRGRIFWECRKRRLISYRETGPDAHNESDERFMVDFHTFKKLHPENRHTAITNAVETLSEAEMEGSEPPEEAFYYLLPPQTKGFHLRTKKWQDLNMDQISPVVWLNRTFDSLVLNRKTKELIAALASKQISAAKATDVVAGKGNGLVLLLHGSPGTGKTLTAEGVAEIVKKPLFRVTCGDVGTKAEDVEQYLESVLHLGKIWDCVVLLDEADVFLERRSLDDLQRNALVSVFLRVIEYYEGILILTSNRVGTFDEAFRSRIQIAVHYPPLRSYQRLQVWKNFFDRLESFEDGKVDVDDLRDHLEELGDIEINGHQIRNVITTARQYAEWKEAVMRFEHVEMALEVTGKFNEYSHKLRGGLTDDQIAYEEGIR</sequence>